<feature type="compositionally biased region" description="Basic and acidic residues" evidence="1">
    <location>
        <begin position="23"/>
        <end position="34"/>
    </location>
</feature>
<name>A0A1E3NSX4_9ASCO</name>
<feature type="region of interest" description="Disordered" evidence="1">
    <location>
        <begin position="72"/>
        <end position="124"/>
    </location>
</feature>
<protein>
    <submittedName>
        <fullName evidence="2">Uncharacterized protein</fullName>
    </submittedName>
</protein>
<sequence length="250" mass="28046">MDIVLLCRHRCHRPVSGSSFSGRAEHARLCRSSKDPTGPRPRLYQASNPKPTAADSSCFTSRTRTDAWQDRLQPPGWYRTRDARPRTTVADSRVPHALPPALTSQASTDFGEGQRSKRSKRREATTHTISELYLVQRWPEPRIYAGFQATVAAVSAASATQLALLHKNRHIRLIIFRILWLHTPALLPAFSSRTLPSICLPTPCRPTSPRPLAPHAFLFLPSRPTHGRTSFCRMTPGKPLFVVRFPCLPC</sequence>
<feature type="region of interest" description="Disordered" evidence="1">
    <location>
        <begin position="17"/>
        <end position="60"/>
    </location>
</feature>
<proteinExistence type="predicted"/>
<keyword evidence="3" id="KW-1185">Reference proteome</keyword>
<evidence type="ECO:0000313" key="3">
    <source>
        <dbReference type="Proteomes" id="UP000094455"/>
    </source>
</evidence>
<organism evidence="2 3">
    <name type="scientific">Pichia membranifaciens NRRL Y-2026</name>
    <dbReference type="NCBI Taxonomy" id="763406"/>
    <lineage>
        <taxon>Eukaryota</taxon>
        <taxon>Fungi</taxon>
        <taxon>Dikarya</taxon>
        <taxon>Ascomycota</taxon>
        <taxon>Saccharomycotina</taxon>
        <taxon>Pichiomycetes</taxon>
        <taxon>Pichiales</taxon>
        <taxon>Pichiaceae</taxon>
        <taxon>Pichia</taxon>
    </lineage>
</organism>
<evidence type="ECO:0000256" key="1">
    <source>
        <dbReference type="SAM" id="MobiDB-lite"/>
    </source>
</evidence>
<dbReference type="RefSeq" id="XP_019020358.1">
    <property type="nucleotide sequence ID" value="XM_019160494.1"/>
</dbReference>
<dbReference type="AlphaFoldDB" id="A0A1E3NSX4"/>
<feature type="compositionally biased region" description="Polar residues" evidence="1">
    <location>
        <begin position="45"/>
        <end position="60"/>
    </location>
</feature>
<reference evidence="2 3" key="1">
    <citation type="journal article" date="2016" name="Proc. Natl. Acad. Sci. U.S.A.">
        <title>Comparative genomics of biotechnologically important yeasts.</title>
        <authorList>
            <person name="Riley R."/>
            <person name="Haridas S."/>
            <person name="Wolfe K.H."/>
            <person name="Lopes M.R."/>
            <person name="Hittinger C.T."/>
            <person name="Goeker M."/>
            <person name="Salamov A.A."/>
            <person name="Wisecaver J.H."/>
            <person name="Long T.M."/>
            <person name="Calvey C.H."/>
            <person name="Aerts A.L."/>
            <person name="Barry K.W."/>
            <person name="Choi C."/>
            <person name="Clum A."/>
            <person name="Coughlan A.Y."/>
            <person name="Deshpande S."/>
            <person name="Douglass A.P."/>
            <person name="Hanson S.J."/>
            <person name="Klenk H.-P."/>
            <person name="LaButti K.M."/>
            <person name="Lapidus A."/>
            <person name="Lindquist E.A."/>
            <person name="Lipzen A.M."/>
            <person name="Meier-Kolthoff J.P."/>
            <person name="Ohm R.A."/>
            <person name="Otillar R.P."/>
            <person name="Pangilinan J.L."/>
            <person name="Peng Y."/>
            <person name="Rokas A."/>
            <person name="Rosa C.A."/>
            <person name="Scheuner C."/>
            <person name="Sibirny A.A."/>
            <person name="Slot J.C."/>
            <person name="Stielow J.B."/>
            <person name="Sun H."/>
            <person name="Kurtzman C.P."/>
            <person name="Blackwell M."/>
            <person name="Grigoriev I.V."/>
            <person name="Jeffries T.W."/>
        </authorList>
    </citation>
    <scope>NUCLEOTIDE SEQUENCE [LARGE SCALE GENOMIC DNA]</scope>
    <source>
        <strain evidence="2 3">NRRL Y-2026</strain>
    </source>
</reference>
<evidence type="ECO:0000313" key="2">
    <source>
        <dbReference type="EMBL" id="ODQ49245.1"/>
    </source>
</evidence>
<gene>
    <name evidence="2" type="ORF">PICMEDRAFT_14714</name>
</gene>
<dbReference type="EMBL" id="KV454001">
    <property type="protein sequence ID" value="ODQ49245.1"/>
    <property type="molecule type" value="Genomic_DNA"/>
</dbReference>
<dbReference type="GeneID" id="30177181"/>
<accession>A0A1E3NSX4</accession>
<dbReference type="Proteomes" id="UP000094455">
    <property type="component" value="Unassembled WGS sequence"/>
</dbReference>